<keyword evidence="2" id="KW-0378">Hydrolase</keyword>
<evidence type="ECO:0000313" key="2">
    <source>
        <dbReference type="EMBL" id="MFC4535773.1"/>
    </source>
</evidence>
<dbReference type="PANTHER" id="PTHR43319:SF3">
    <property type="entry name" value="BETA-LACTAMASE-RELATED DOMAIN-CONTAINING PROTEIN"/>
    <property type="match status" value="1"/>
</dbReference>
<dbReference type="InterPro" id="IPR052907">
    <property type="entry name" value="Beta-lactamase/esterase"/>
</dbReference>
<feature type="domain" description="Beta-lactamase-related" evidence="1">
    <location>
        <begin position="26"/>
        <end position="352"/>
    </location>
</feature>
<dbReference type="Proteomes" id="UP001596004">
    <property type="component" value="Unassembled WGS sequence"/>
</dbReference>
<evidence type="ECO:0000259" key="1">
    <source>
        <dbReference type="Pfam" id="PF00144"/>
    </source>
</evidence>
<accession>A0ABV9CS45</accession>
<dbReference type="PANTHER" id="PTHR43319">
    <property type="entry name" value="BETA-LACTAMASE-RELATED"/>
    <property type="match status" value="1"/>
</dbReference>
<proteinExistence type="predicted"/>
<dbReference type="InterPro" id="IPR001466">
    <property type="entry name" value="Beta-lactam-related"/>
</dbReference>
<dbReference type="Pfam" id="PF00144">
    <property type="entry name" value="Beta-lactamase"/>
    <property type="match status" value="1"/>
</dbReference>
<evidence type="ECO:0000313" key="3">
    <source>
        <dbReference type="Proteomes" id="UP001596004"/>
    </source>
</evidence>
<dbReference type="InterPro" id="IPR012338">
    <property type="entry name" value="Beta-lactam/transpept-like"/>
</dbReference>
<dbReference type="SUPFAM" id="SSF56601">
    <property type="entry name" value="beta-lactamase/transpeptidase-like"/>
    <property type="match status" value="1"/>
</dbReference>
<dbReference type="GO" id="GO:0016787">
    <property type="term" value="F:hydrolase activity"/>
    <property type="evidence" value="ECO:0007669"/>
    <property type="project" value="UniProtKB-KW"/>
</dbReference>
<comment type="caution">
    <text evidence="2">The sequence shown here is derived from an EMBL/GenBank/DDBJ whole genome shotgun (WGS) entry which is preliminary data.</text>
</comment>
<organism evidence="2 3">
    <name type="scientific">Sphaerisporangium dianthi</name>
    <dbReference type="NCBI Taxonomy" id="1436120"/>
    <lineage>
        <taxon>Bacteria</taxon>
        <taxon>Bacillati</taxon>
        <taxon>Actinomycetota</taxon>
        <taxon>Actinomycetes</taxon>
        <taxon>Streptosporangiales</taxon>
        <taxon>Streptosporangiaceae</taxon>
        <taxon>Sphaerisporangium</taxon>
    </lineage>
</organism>
<protein>
    <submittedName>
        <fullName evidence="2">Serine hydrolase domain-containing protein</fullName>
    </submittedName>
</protein>
<dbReference type="RefSeq" id="WP_380848987.1">
    <property type="nucleotide sequence ID" value="NZ_JBHSFP010000035.1"/>
</dbReference>
<keyword evidence="3" id="KW-1185">Reference proteome</keyword>
<reference evidence="3" key="1">
    <citation type="journal article" date="2019" name="Int. J. Syst. Evol. Microbiol.">
        <title>The Global Catalogue of Microorganisms (GCM) 10K type strain sequencing project: providing services to taxonomists for standard genome sequencing and annotation.</title>
        <authorList>
            <consortium name="The Broad Institute Genomics Platform"/>
            <consortium name="The Broad Institute Genome Sequencing Center for Infectious Disease"/>
            <person name="Wu L."/>
            <person name="Ma J."/>
        </authorList>
    </citation>
    <scope>NUCLEOTIDE SEQUENCE [LARGE SCALE GENOMIC DNA]</scope>
    <source>
        <strain evidence="3">CGMCC 4.7132</strain>
    </source>
</reference>
<name>A0ABV9CS45_9ACTN</name>
<sequence length="366" mass="38765">MADIQGTCDDRFAAVREALAATLDDQDVGASVAVYVDGEPVVDIWGGHADAARTVPWERDTITNVWSTTKTMTALCALILADRGDLDLAAPVAKYWPEFAASGKERVEVRHLLSHTAGLPTWDEPMAVEDLYDWPKATARLAGQFPRWEPGAKAGYHALTQGFLVGEVVRRVTGRTLGTFFAEEVAGPLGADFHIGLPAEHDHRVSPIIPPPPSAGDAGEESGNPPVRAEVANTSAWRRAEIPAANGHGNARSVGAVQSVLANGGTARGVRLLSPSGCERALEEQFSGTDSLLGAPMRYGMGYGLDGGQFPNPRTCFWGGWGGSLVINDLDARLTVAYMMNRMLSGTLGDTRGLGIATAAYEALSA</sequence>
<dbReference type="EMBL" id="JBHSFP010000035">
    <property type="protein sequence ID" value="MFC4535773.1"/>
    <property type="molecule type" value="Genomic_DNA"/>
</dbReference>
<dbReference type="Gene3D" id="3.40.710.10">
    <property type="entry name" value="DD-peptidase/beta-lactamase superfamily"/>
    <property type="match status" value="1"/>
</dbReference>
<gene>
    <name evidence="2" type="ORF">ACFO60_33840</name>
</gene>